<dbReference type="CDD" id="cd00739">
    <property type="entry name" value="DHPS"/>
    <property type="match status" value="1"/>
</dbReference>
<dbReference type="PROSITE" id="PS50972">
    <property type="entry name" value="PTERIN_BINDING"/>
    <property type="match status" value="1"/>
</dbReference>
<dbReference type="OrthoDB" id="9811744at2"/>
<keyword evidence="6 9" id="KW-0479">Metal-binding</keyword>
<evidence type="ECO:0000256" key="8">
    <source>
        <dbReference type="ARBA" id="ARBA00022909"/>
    </source>
</evidence>
<dbReference type="SUPFAM" id="SSF51717">
    <property type="entry name" value="Dihydropteroate synthetase-like"/>
    <property type="match status" value="1"/>
</dbReference>
<proteinExistence type="inferred from homology"/>
<comment type="cofactor">
    <cofactor evidence="2 9">
        <name>Mg(2+)</name>
        <dbReference type="ChEBI" id="CHEBI:18420"/>
    </cofactor>
</comment>
<dbReference type="GO" id="GO:0005829">
    <property type="term" value="C:cytosol"/>
    <property type="evidence" value="ECO:0007669"/>
    <property type="project" value="TreeGrafter"/>
</dbReference>
<dbReference type="PANTHER" id="PTHR20941:SF1">
    <property type="entry name" value="FOLIC ACID SYNTHESIS PROTEIN FOL1"/>
    <property type="match status" value="1"/>
</dbReference>
<name>A0A6L3ZJY4_9FLAO</name>
<dbReference type="NCBIfam" id="TIGR01496">
    <property type="entry name" value="DHPS"/>
    <property type="match status" value="1"/>
</dbReference>
<comment type="catalytic activity">
    <reaction evidence="1">
        <text>(7,8-dihydropterin-6-yl)methyl diphosphate + 4-aminobenzoate = 7,8-dihydropteroate + diphosphate</text>
        <dbReference type="Rhea" id="RHEA:19949"/>
        <dbReference type="ChEBI" id="CHEBI:17836"/>
        <dbReference type="ChEBI" id="CHEBI:17839"/>
        <dbReference type="ChEBI" id="CHEBI:33019"/>
        <dbReference type="ChEBI" id="CHEBI:72950"/>
        <dbReference type="EC" id="2.5.1.15"/>
    </reaction>
</comment>
<dbReference type="UniPathway" id="UPA00077">
    <property type="reaction ID" value="UER00156"/>
</dbReference>
<comment type="pathway">
    <text evidence="3 9">Cofactor biosynthesis; tetrahydrofolate biosynthesis; 7,8-dihydrofolate from 2-amino-4-hydroxy-6-hydroxymethyl-7,8-dihydropteridine diphosphate and 4-aminobenzoate: step 1/2.</text>
</comment>
<accession>A0A6L3ZJY4</accession>
<dbReference type="GO" id="GO:0004156">
    <property type="term" value="F:dihydropteroate synthase activity"/>
    <property type="evidence" value="ECO:0007669"/>
    <property type="project" value="UniProtKB-EC"/>
</dbReference>
<comment type="similarity">
    <text evidence="9">Belongs to the DHPS family.</text>
</comment>
<keyword evidence="8 9" id="KW-0289">Folate biosynthesis</keyword>
<dbReference type="PROSITE" id="PS00792">
    <property type="entry name" value="DHPS_1"/>
    <property type="match status" value="1"/>
</dbReference>
<dbReference type="InterPro" id="IPR045031">
    <property type="entry name" value="DHP_synth-like"/>
</dbReference>
<evidence type="ECO:0000259" key="10">
    <source>
        <dbReference type="PROSITE" id="PS50972"/>
    </source>
</evidence>
<keyword evidence="5 9" id="KW-0808">Transferase</keyword>
<keyword evidence="12" id="KW-1185">Reference proteome</keyword>
<dbReference type="EC" id="2.5.1.15" evidence="4 9"/>
<comment type="caution">
    <text evidence="11">The sequence shown here is derived from an EMBL/GenBank/DDBJ whole genome shotgun (WGS) entry which is preliminary data.</text>
</comment>
<dbReference type="EMBL" id="WBVQ01000001">
    <property type="protein sequence ID" value="KAB2818137.1"/>
    <property type="molecule type" value="Genomic_DNA"/>
</dbReference>
<dbReference type="GO" id="GO:0046654">
    <property type="term" value="P:tetrahydrofolate biosynthetic process"/>
    <property type="evidence" value="ECO:0007669"/>
    <property type="project" value="UniProtKB-UniPathway"/>
</dbReference>
<evidence type="ECO:0000256" key="6">
    <source>
        <dbReference type="ARBA" id="ARBA00022723"/>
    </source>
</evidence>
<dbReference type="Pfam" id="PF00809">
    <property type="entry name" value="Pterin_bind"/>
    <property type="match status" value="1"/>
</dbReference>
<evidence type="ECO:0000256" key="2">
    <source>
        <dbReference type="ARBA" id="ARBA00001946"/>
    </source>
</evidence>
<evidence type="ECO:0000256" key="4">
    <source>
        <dbReference type="ARBA" id="ARBA00012458"/>
    </source>
</evidence>
<evidence type="ECO:0000313" key="12">
    <source>
        <dbReference type="Proteomes" id="UP000484164"/>
    </source>
</evidence>
<keyword evidence="7 9" id="KW-0460">Magnesium</keyword>
<dbReference type="InterPro" id="IPR000489">
    <property type="entry name" value="Pterin-binding_dom"/>
</dbReference>
<dbReference type="AlphaFoldDB" id="A0A6L3ZJY4"/>
<dbReference type="InterPro" id="IPR006390">
    <property type="entry name" value="DHP_synth_dom"/>
</dbReference>
<evidence type="ECO:0000256" key="7">
    <source>
        <dbReference type="ARBA" id="ARBA00022842"/>
    </source>
</evidence>
<dbReference type="RefSeq" id="WP_151692825.1">
    <property type="nucleotide sequence ID" value="NZ_BMGX01000002.1"/>
</dbReference>
<organism evidence="11 12">
    <name type="scientific">Phaeocystidibacter marisrubri</name>
    <dbReference type="NCBI Taxonomy" id="1577780"/>
    <lineage>
        <taxon>Bacteria</taxon>
        <taxon>Pseudomonadati</taxon>
        <taxon>Bacteroidota</taxon>
        <taxon>Flavobacteriia</taxon>
        <taxon>Flavobacteriales</taxon>
        <taxon>Phaeocystidibacteraceae</taxon>
        <taxon>Phaeocystidibacter</taxon>
    </lineage>
</organism>
<comment type="function">
    <text evidence="9">Catalyzes the condensation of para-aminobenzoate (pABA) with 6-hydroxymethyl-7,8-dihydropterin diphosphate (DHPt-PP) to form 7,8-dihydropteroate (H2Pte), the immediate precursor of folate derivatives.</text>
</comment>
<gene>
    <name evidence="11" type="primary">folP</name>
    <name evidence="11" type="ORF">F8C82_06970</name>
</gene>
<dbReference type="GO" id="GO:0046872">
    <property type="term" value="F:metal ion binding"/>
    <property type="evidence" value="ECO:0007669"/>
    <property type="project" value="UniProtKB-KW"/>
</dbReference>
<evidence type="ECO:0000313" key="11">
    <source>
        <dbReference type="EMBL" id="KAB2818137.1"/>
    </source>
</evidence>
<protein>
    <recommendedName>
        <fullName evidence="4 9">Dihydropteroate synthase</fullName>
        <shortName evidence="9">DHPS</shortName>
        <ecNumber evidence="4 9">2.5.1.15</ecNumber>
    </recommendedName>
    <alternativeName>
        <fullName evidence="9">Dihydropteroate pyrophosphorylase</fullName>
    </alternativeName>
</protein>
<dbReference type="InterPro" id="IPR011005">
    <property type="entry name" value="Dihydropteroate_synth-like_sf"/>
</dbReference>
<feature type="domain" description="Pterin-binding" evidence="10">
    <location>
        <begin position="29"/>
        <end position="281"/>
    </location>
</feature>
<evidence type="ECO:0000256" key="9">
    <source>
        <dbReference type="RuleBase" id="RU361205"/>
    </source>
</evidence>
<evidence type="ECO:0000256" key="5">
    <source>
        <dbReference type="ARBA" id="ARBA00022679"/>
    </source>
</evidence>
<evidence type="ECO:0000256" key="1">
    <source>
        <dbReference type="ARBA" id="ARBA00000012"/>
    </source>
</evidence>
<evidence type="ECO:0000256" key="3">
    <source>
        <dbReference type="ARBA" id="ARBA00004763"/>
    </source>
</evidence>
<dbReference type="GO" id="GO:0046656">
    <property type="term" value="P:folic acid biosynthetic process"/>
    <property type="evidence" value="ECO:0007669"/>
    <property type="project" value="UniProtKB-KW"/>
</dbReference>
<dbReference type="Gene3D" id="3.20.20.20">
    <property type="entry name" value="Dihydropteroate synthase-like"/>
    <property type="match status" value="1"/>
</dbReference>
<dbReference type="Proteomes" id="UP000484164">
    <property type="component" value="Unassembled WGS sequence"/>
</dbReference>
<reference evidence="11 12" key="1">
    <citation type="submission" date="2019-10" db="EMBL/GenBank/DDBJ databases">
        <title>Genome sequence of Phaeocystidibacter marisrubri JCM30614 (type strain).</title>
        <authorList>
            <person name="Bowman J.P."/>
        </authorList>
    </citation>
    <scope>NUCLEOTIDE SEQUENCE [LARGE SCALE GENOMIC DNA]</scope>
    <source>
        <strain evidence="11 12">JCM 30614</strain>
    </source>
</reference>
<dbReference type="PANTHER" id="PTHR20941">
    <property type="entry name" value="FOLATE SYNTHESIS PROTEINS"/>
    <property type="match status" value="1"/>
</dbReference>
<sequence length="290" mass="32108">MKNLSAKDTKIERKSTIRVGGRIIDISSPHIFGIVNLTPDSFFDGGTLHSEEDVLAKVSKMIENGADGIDLGAQSTRPKAEQIGAEAEWTRLKNALIRIRKEHPNTLISIDTYHSSVAERAADCGADIINDISGGTFDTNMFEMVAKLKLPYVLMHIQGNVETMQDDPNYTHVVEEIVANLATKTRQLMELGVNDVLIDPGFGFGKTVEQNFEILRNLDYFHELGHPLFVGLSRKSMIWKSLNSSPSEALNGTTALNMIALEAGAHILRVHDVQAAVETRTLWRQLNKSK</sequence>